<dbReference type="AlphaFoldDB" id="A0A166MMD6"/>
<gene>
    <name evidence="2" type="ORF">EXIGLDRAFT_784183</name>
</gene>
<organism evidence="2 3">
    <name type="scientific">Exidia glandulosa HHB12029</name>
    <dbReference type="NCBI Taxonomy" id="1314781"/>
    <lineage>
        <taxon>Eukaryota</taxon>
        <taxon>Fungi</taxon>
        <taxon>Dikarya</taxon>
        <taxon>Basidiomycota</taxon>
        <taxon>Agaricomycotina</taxon>
        <taxon>Agaricomycetes</taxon>
        <taxon>Auriculariales</taxon>
        <taxon>Exidiaceae</taxon>
        <taxon>Exidia</taxon>
    </lineage>
</organism>
<protein>
    <submittedName>
        <fullName evidence="2">Uncharacterized protein</fullName>
    </submittedName>
</protein>
<dbReference type="Pfam" id="PF14976">
    <property type="entry name" value="YPEH2ZP"/>
    <property type="match status" value="1"/>
</dbReference>
<dbReference type="InterPro" id="IPR026768">
    <property type="entry name" value="YPEH2ZP"/>
</dbReference>
<reference evidence="2 3" key="1">
    <citation type="journal article" date="2016" name="Mol. Biol. Evol.">
        <title>Comparative Genomics of Early-Diverging Mushroom-Forming Fungi Provides Insights into the Origins of Lignocellulose Decay Capabilities.</title>
        <authorList>
            <person name="Nagy L.G."/>
            <person name="Riley R."/>
            <person name="Tritt A."/>
            <person name="Adam C."/>
            <person name="Daum C."/>
            <person name="Floudas D."/>
            <person name="Sun H."/>
            <person name="Yadav J.S."/>
            <person name="Pangilinan J."/>
            <person name="Larsson K.H."/>
            <person name="Matsuura K."/>
            <person name="Barry K."/>
            <person name="Labutti K."/>
            <person name="Kuo R."/>
            <person name="Ohm R.A."/>
            <person name="Bhattacharya S.S."/>
            <person name="Shirouzu T."/>
            <person name="Yoshinaga Y."/>
            <person name="Martin F.M."/>
            <person name="Grigoriev I.V."/>
            <person name="Hibbett D.S."/>
        </authorList>
    </citation>
    <scope>NUCLEOTIDE SEQUENCE [LARGE SCALE GENOMIC DNA]</scope>
    <source>
        <strain evidence="2 3">HHB12029</strain>
    </source>
</reference>
<evidence type="ECO:0000256" key="1">
    <source>
        <dbReference type="ARBA" id="ARBA00006888"/>
    </source>
</evidence>
<dbReference type="Proteomes" id="UP000077266">
    <property type="component" value="Unassembled WGS sequence"/>
</dbReference>
<accession>A0A166MMD6</accession>
<dbReference type="GO" id="GO:0005829">
    <property type="term" value="C:cytosol"/>
    <property type="evidence" value="ECO:0007669"/>
    <property type="project" value="TreeGrafter"/>
</dbReference>
<dbReference type="InParanoid" id="A0A166MMD6"/>
<name>A0A166MMD6_EXIGL</name>
<dbReference type="EMBL" id="KV427054">
    <property type="protein sequence ID" value="KZV78192.1"/>
    <property type="molecule type" value="Genomic_DNA"/>
</dbReference>
<dbReference type="PANTHER" id="PTHR31841:SF1">
    <property type="entry name" value="PROTEIN FAM72A-RELATED"/>
    <property type="match status" value="1"/>
</dbReference>
<keyword evidence="3" id="KW-1185">Reference proteome</keyword>
<dbReference type="PANTHER" id="PTHR31841">
    <property type="entry name" value="PROTEIN FAM72A-RELATED"/>
    <property type="match status" value="1"/>
</dbReference>
<evidence type="ECO:0000313" key="2">
    <source>
        <dbReference type="EMBL" id="KZV78192.1"/>
    </source>
</evidence>
<evidence type="ECO:0000313" key="3">
    <source>
        <dbReference type="Proteomes" id="UP000077266"/>
    </source>
</evidence>
<dbReference type="OrthoDB" id="2526683at2759"/>
<proteinExistence type="inferred from homology"/>
<comment type="similarity">
    <text evidence="1">Belongs to the FAM72 family.</text>
</comment>
<dbReference type="STRING" id="1314781.A0A166MMD6"/>
<sequence>MDPYPNALPFFPPSSSTPMPFIHRPESGSPPMPALIPYQPFDMPPFGGELPMQHHRAPHPQWWQPPHAGDPYQQHVRSLPDVQLQYVHMPVLHPVFVLSCKHCNLLFSNRGMKAVLLLRPGLALYSTDAVPRNCKPLATVIADESVDEQLRTCECLTQSLHCVGCGEGVGYFIVSACVQCTGAAAGAANGHRFVFHSTDVVATMRSSQPSSRRVQVHMRPRLAIGPAPSDNPTPTVFWHQLSSAGEVSPILGE</sequence>